<dbReference type="Proteomes" id="UP000751190">
    <property type="component" value="Unassembled WGS sequence"/>
</dbReference>
<reference evidence="3" key="1">
    <citation type="submission" date="2021-05" db="EMBL/GenBank/DDBJ databases">
        <title>The genome of the haptophyte Pavlova lutheri (Diacronema luteri, Pavlovales) - a model for lipid biosynthesis in eukaryotic algae.</title>
        <authorList>
            <person name="Hulatt C.J."/>
            <person name="Posewitz M.C."/>
        </authorList>
    </citation>
    <scope>NUCLEOTIDE SEQUENCE</scope>
    <source>
        <strain evidence="3">NIVA-4/92</strain>
    </source>
</reference>
<sequence length="283" mass="28569">MGASCSQAAPRAATPKSGTRASSPGGSLALSELGHADLASLRVAQHHRSASEQASTAGIFTPPASDGAPRPSDAAPRVKRWSEREGSVMSSETRRRRRAALESVTFDLAGRAKRPWMSVGVGAIVMFVLVAGPLVALGTLSRRPEVEGNPGPPSPQQVRDALREIVTERLAARRADDTSMRGAPAAGALGSVGASAQAPLPLSPPLPSRTTEKASPVPATATADAPTTPGASLPERAEAAAHAQLAALSAAEPDTPATPAALEGQQPWPGLGGASAGVVAVSH</sequence>
<gene>
    <name evidence="3" type="ORF">KFE25_002733</name>
</gene>
<evidence type="ECO:0000256" key="2">
    <source>
        <dbReference type="SAM" id="Phobius"/>
    </source>
</evidence>
<organism evidence="3 4">
    <name type="scientific">Diacronema lutheri</name>
    <name type="common">Unicellular marine alga</name>
    <name type="synonym">Monochrysis lutheri</name>
    <dbReference type="NCBI Taxonomy" id="2081491"/>
    <lineage>
        <taxon>Eukaryota</taxon>
        <taxon>Haptista</taxon>
        <taxon>Haptophyta</taxon>
        <taxon>Pavlovophyceae</taxon>
        <taxon>Pavlovales</taxon>
        <taxon>Pavlovaceae</taxon>
        <taxon>Diacronema</taxon>
    </lineage>
</organism>
<feature type="region of interest" description="Disordered" evidence="1">
    <location>
        <begin position="171"/>
        <end position="283"/>
    </location>
</feature>
<feature type="transmembrane region" description="Helical" evidence="2">
    <location>
        <begin position="116"/>
        <end position="140"/>
    </location>
</feature>
<feature type="compositionally biased region" description="Low complexity" evidence="1">
    <location>
        <begin position="214"/>
        <end position="261"/>
    </location>
</feature>
<evidence type="ECO:0000256" key="1">
    <source>
        <dbReference type="SAM" id="MobiDB-lite"/>
    </source>
</evidence>
<accession>A0A8J6CBU1</accession>
<feature type="region of interest" description="Disordered" evidence="1">
    <location>
        <begin position="1"/>
        <end position="29"/>
    </location>
</feature>
<comment type="caution">
    <text evidence="3">The sequence shown here is derived from an EMBL/GenBank/DDBJ whole genome shotgun (WGS) entry which is preliminary data.</text>
</comment>
<keyword evidence="2" id="KW-0812">Transmembrane</keyword>
<evidence type="ECO:0000313" key="4">
    <source>
        <dbReference type="Proteomes" id="UP000751190"/>
    </source>
</evidence>
<feature type="compositionally biased region" description="Low complexity" evidence="1">
    <location>
        <begin position="182"/>
        <end position="200"/>
    </location>
</feature>
<name>A0A8J6CBU1_DIALT</name>
<protein>
    <submittedName>
        <fullName evidence="3">Uncharacterized protein</fullName>
    </submittedName>
</protein>
<dbReference type="EMBL" id="JAGTXO010000010">
    <property type="protein sequence ID" value="KAG8465426.1"/>
    <property type="molecule type" value="Genomic_DNA"/>
</dbReference>
<keyword evidence="4" id="KW-1185">Reference proteome</keyword>
<keyword evidence="2" id="KW-0472">Membrane</keyword>
<feature type="compositionally biased region" description="Polar residues" evidence="1">
    <location>
        <begin position="16"/>
        <end position="25"/>
    </location>
</feature>
<dbReference type="AlphaFoldDB" id="A0A8J6CBU1"/>
<keyword evidence="2" id="KW-1133">Transmembrane helix</keyword>
<evidence type="ECO:0000313" key="3">
    <source>
        <dbReference type="EMBL" id="KAG8465426.1"/>
    </source>
</evidence>
<proteinExistence type="predicted"/>
<feature type="region of interest" description="Disordered" evidence="1">
    <location>
        <begin position="43"/>
        <end position="94"/>
    </location>
</feature>